<gene>
    <name evidence="5" type="ordered locus">EbC_pEb17200320</name>
</gene>
<evidence type="ECO:0000256" key="1">
    <source>
        <dbReference type="ARBA" id="ARBA00008106"/>
    </source>
</evidence>
<protein>
    <recommendedName>
        <fullName evidence="4">(S)-2-haloacid dehalogenase</fullName>
        <ecNumber evidence="4">3.8.1.2</ecNumber>
    </recommendedName>
    <alternativeName>
        <fullName evidence="4">2-haloalkanoic acid dehalogenase</fullName>
    </alternativeName>
    <alternativeName>
        <fullName evidence="4">Halocarboxylic acid halidohydrolase</fullName>
    </alternativeName>
    <alternativeName>
        <fullName evidence="4">L-2-haloacid dehalogenase</fullName>
    </alternativeName>
</protein>
<keyword evidence="6" id="KW-1185">Reference proteome</keyword>
<evidence type="ECO:0000313" key="6">
    <source>
        <dbReference type="Proteomes" id="UP000008793"/>
    </source>
</evidence>
<dbReference type="NCBIfam" id="TIGR01428">
    <property type="entry name" value="HAD_type_II"/>
    <property type="match status" value="1"/>
</dbReference>
<keyword evidence="3 4" id="KW-0378">Hydrolase</keyword>
<comment type="function">
    <text evidence="4">Catalyzes the hydrolytic dehalogenation of small (S)-2-haloalkanoic acids to yield the corresponding (R)-2-hydroxyalkanoic acids.</text>
</comment>
<comment type="similarity">
    <text evidence="1 4">Belongs to the HAD-like hydrolase superfamily. S-2-haloalkanoic acid dehalogenase family.</text>
</comment>
<dbReference type="HOGENOM" id="CLU_045011_3_1_6"/>
<evidence type="ECO:0000256" key="3">
    <source>
        <dbReference type="ARBA" id="ARBA00022801"/>
    </source>
</evidence>
<dbReference type="InterPro" id="IPR006328">
    <property type="entry name" value="2-HAD"/>
</dbReference>
<reference evidence="5 6" key="1">
    <citation type="journal article" date="2010" name="BMC Genomics">
        <title>Genome comparison of the epiphytic bacteria Erwinia billingiae and E. tasmaniensis with the pear pathogen E. pyrifoliae.</title>
        <authorList>
            <person name="Kube M."/>
            <person name="Migdoll A.M."/>
            <person name="Gehring I."/>
            <person name="Heitmann K."/>
            <person name="Mayer Y."/>
            <person name="Kuhl H."/>
            <person name="Knaust F."/>
            <person name="Geider K."/>
            <person name="Reinhardt R."/>
        </authorList>
    </citation>
    <scope>NUCLEOTIDE SEQUENCE [LARGE SCALE GENOMIC DNA]</scope>
    <source>
        <strain evidence="5 6">Eb661</strain>
        <plasmid evidence="5">pEB170</plasmid>
    </source>
</reference>
<dbReference type="AlphaFoldDB" id="D8MJN7"/>
<dbReference type="GO" id="GO:0018784">
    <property type="term" value="F:(S)-2-haloacid dehalogenase activity"/>
    <property type="evidence" value="ECO:0007669"/>
    <property type="project" value="UniProtKB-UniRule"/>
</dbReference>
<sequence>MKNNERIIVFDVNETLLDIEVLNPFFHRNFGDERIMRQWFSELIIYSQSLTLSGRYTPFGQLAIAVLRMVADIRSVTLAVSTVEEFRGLMATLPPHPDVLPALELLKAAGFHLTSLTNSSAQEGRKVLEKSGLAHYFEHQFSVEESKRFKPAPEVYRDVCNFLQVDASSLRLVAAHTWDIIGAMSSGWKGALVTRTGNAALEVVEQPDITGKDLLTVAERIICTDVT</sequence>
<dbReference type="RefSeq" id="WP_013199852.1">
    <property type="nucleotide sequence ID" value="NC_014305.1"/>
</dbReference>
<name>D8MJN7_ERWBE</name>
<dbReference type="PANTHER" id="PTHR43316">
    <property type="entry name" value="HYDROLASE, HALOACID DELAHOGENASE-RELATED"/>
    <property type="match status" value="1"/>
</dbReference>
<dbReference type="InterPro" id="IPR051540">
    <property type="entry name" value="S-2-haloacid_dehalogenase"/>
</dbReference>
<dbReference type="KEGG" id="ebi:EbC_pEb17200320"/>
<keyword evidence="2" id="KW-0479">Metal-binding</keyword>
<evidence type="ECO:0000256" key="4">
    <source>
        <dbReference type="RuleBase" id="RU368077"/>
    </source>
</evidence>
<evidence type="ECO:0000256" key="2">
    <source>
        <dbReference type="ARBA" id="ARBA00022723"/>
    </source>
</evidence>
<dbReference type="PANTHER" id="PTHR43316:SF3">
    <property type="entry name" value="HALOACID DEHALOGENASE, TYPE II (AFU_ORTHOLOGUE AFUA_2G07750)-RELATED"/>
    <property type="match status" value="1"/>
</dbReference>
<dbReference type="PRINTS" id="PR00413">
    <property type="entry name" value="HADHALOGNASE"/>
</dbReference>
<dbReference type="Pfam" id="PF00702">
    <property type="entry name" value="Hydrolase"/>
    <property type="match status" value="1"/>
</dbReference>
<comment type="catalytic activity">
    <reaction evidence="4">
        <text>an (S)-2-haloacid + H2O = a (2R)-2-hydroxycarboxylate + a halide anion + H(+)</text>
        <dbReference type="Rhea" id="RHEA:11192"/>
        <dbReference type="ChEBI" id="CHEBI:15377"/>
        <dbReference type="ChEBI" id="CHEBI:15378"/>
        <dbReference type="ChEBI" id="CHEBI:16042"/>
        <dbReference type="ChEBI" id="CHEBI:58314"/>
        <dbReference type="ChEBI" id="CHEBI:137405"/>
        <dbReference type="EC" id="3.8.1.2"/>
    </reaction>
</comment>
<dbReference type="InterPro" id="IPR036412">
    <property type="entry name" value="HAD-like_sf"/>
</dbReference>
<evidence type="ECO:0000313" key="5">
    <source>
        <dbReference type="EMBL" id="CAX53485.1"/>
    </source>
</evidence>
<geneLocation type="plasmid" evidence="5 6">
    <name>pEB170</name>
</geneLocation>
<dbReference type="InterPro" id="IPR006439">
    <property type="entry name" value="HAD-SF_hydro_IA"/>
</dbReference>
<keyword evidence="5" id="KW-0614">Plasmid</keyword>
<dbReference type="InterPro" id="IPR023198">
    <property type="entry name" value="PGP-like_dom2"/>
</dbReference>
<dbReference type="SFLD" id="SFLDG01129">
    <property type="entry name" value="C1.5:_HAD__Beta-PGM__Phosphata"/>
    <property type="match status" value="1"/>
</dbReference>
<organism evidence="6">
    <name type="scientific">Erwinia billingiae (strain Eb661)</name>
    <dbReference type="NCBI Taxonomy" id="634500"/>
    <lineage>
        <taxon>Bacteria</taxon>
        <taxon>Pseudomonadati</taxon>
        <taxon>Pseudomonadota</taxon>
        <taxon>Gammaproteobacteria</taxon>
        <taxon>Enterobacterales</taxon>
        <taxon>Erwiniaceae</taxon>
        <taxon>Erwinia</taxon>
    </lineage>
</organism>
<dbReference type="EC" id="3.8.1.2" evidence="4"/>
<dbReference type="InterPro" id="IPR023214">
    <property type="entry name" value="HAD_sf"/>
</dbReference>
<dbReference type="GeneID" id="90509846"/>
<dbReference type="Proteomes" id="UP000008793">
    <property type="component" value="Plasmid pEB170"/>
</dbReference>
<dbReference type="EMBL" id="FP236830">
    <property type="protein sequence ID" value="CAX53485.1"/>
    <property type="molecule type" value="Genomic_DNA"/>
</dbReference>
<dbReference type="GO" id="GO:0046872">
    <property type="term" value="F:metal ion binding"/>
    <property type="evidence" value="ECO:0007669"/>
    <property type="project" value="UniProtKB-KW"/>
</dbReference>
<dbReference type="CDD" id="cd02588">
    <property type="entry name" value="HAD_L2-DEX"/>
    <property type="match status" value="1"/>
</dbReference>
<dbReference type="Gene3D" id="1.10.150.240">
    <property type="entry name" value="Putative phosphatase, domain 2"/>
    <property type="match status" value="1"/>
</dbReference>
<dbReference type="NCBIfam" id="TIGR01493">
    <property type="entry name" value="HAD-SF-IA-v2"/>
    <property type="match status" value="1"/>
</dbReference>
<dbReference type="Gene3D" id="3.40.50.1000">
    <property type="entry name" value="HAD superfamily/HAD-like"/>
    <property type="match status" value="1"/>
</dbReference>
<proteinExistence type="inferred from homology"/>
<dbReference type="SUPFAM" id="SSF56784">
    <property type="entry name" value="HAD-like"/>
    <property type="match status" value="1"/>
</dbReference>
<dbReference type="SFLD" id="SFLDS00003">
    <property type="entry name" value="Haloacid_Dehalogenase"/>
    <property type="match status" value="1"/>
</dbReference>
<accession>D8MJN7</accession>